<sequence length="55" mass="6211">MIEFTLGKLCFPDIFNDFGHTYNVLKNEVNGNNLIVEHCVLVPCSNITDCSSEFD</sequence>
<organism evidence="1">
    <name type="scientific">Schistosoma curassoni</name>
    <dbReference type="NCBI Taxonomy" id="6186"/>
    <lineage>
        <taxon>Eukaryota</taxon>
        <taxon>Metazoa</taxon>
        <taxon>Spiralia</taxon>
        <taxon>Lophotrochozoa</taxon>
        <taxon>Platyhelminthes</taxon>
        <taxon>Trematoda</taxon>
        <taxon>Digenea</taxon>
        <taxon>Strigeidida</taxon>
        <taxon>Schistosomatoidea</taxon>
        <taxon>Schistosomatidae</taxon>
        <taxon>Schistosoma</taxon>
    </lineage>
</organism>
<dbReference type="WBParaSite" id="SCUD_0000945301-mRNA-1">
    <property type="protein sequence ID" value="SCUD_0000945301-mRNA-1"/>
    <property type="gene ID" value="SCUD_0000945301"/>
</dbReference>
<proteinExistence type="predicted"/>
<dbReference type="AlphaFoldDB" id="A0A183K388"/>
<accession>A0A183K388</accession>
<name>A0A183K388_9TREM</name>
<protein>
    <submittedName>
        <fullName evidence="1">ZP domain-containing protein</fullName>
    </submittedName>
</protein>
<evidence type="ECO:0000313" key="1">
    <source>
        <dbReference type="WBParaSite" id="SCUD_0000945301-mRNA-1"/>
    </source>
</evidence>
<reference evidence="1" key="1">
    <citation type="submission" date="2016-06" db="UniProtKB">
        <authorList>
            <consortium name="WormBaseParasite"/>
        </authorList>
    </citation>
    <scope>IDENTIFICATION</scope>
</reference>